<dbReference type="Gene3D" id="1.10.1610.10">
    <property type="match status" value="1"/>
</dbReference>
<feature type="active site" description="Proton acceptor" evidence="11">
    <location>
        <position position="317"/>
    </location>
</feature>
<dbReference type="PANTHER" id="PTHR43463:SF1">
    <property type="entry name" value="NICOTINATE-NUCLEOTIDE--DIMETHYLBENZIMIDAZOLE PHOSPHORIBOSYLTRANSFERASE"/>
    <property type="match status" value="1"/>
</dbReference>
<comment type="similarity">
    <text evidence="3 11">Belongs to the CobT family.</text>
</comment>
<dbReference type="Gene3D" id="3.40.50.10210">
    <property type="match status" value="1"/>
</dbReference>
<dbReference type="InterPro" id="IPR003200">
    <property type="entry name" value="Nict_dMeBzImd_PRibTrfase"/>
</dbReference>
<comment type="caution">
    <text evidence="12">The sequence shown here is derived from an EMBL/GenBank/DDBJ whole genome shotgun (WGS) entry which is preliminary data.</text>
</comment>
<proteinExistence type="inferred from homology"/>
<dbReference type="GO" id="GO:0008939">
    <property type="term" value="F:nicotinate-nucleotide-dimethylbenzimidazole phosphoribosyltransferase activity"/>
    <property type="evidence" value="ECO:0007669"/>
    <property type="project" value="UniProtKB-UniRule"/>
</dbReference>
<dbReference type="OrthoDB" id="9781491at2"/>
<organism evidence="12 13">
    <name type="scientific">Schinkia azotoformans MEV2011</name>
    <dbReference type="NCBI Taxonomy" id="1348973"/>
    <lineage>
        <taxon>Bacteria</taxon>
        <taxon>Bacillati</taxon>
        <taxon>Bacillota</taxon>
        <taxon>Bacilli</taxon>
        <taxon>Bacillales</taxon>
        <taxon>Bacillaceae</taxon>
        <taxon>Calidifontibacillus/Schinkia group</taxon>
        <taxon>Schinkia</taxon>
    </lineage>
</organism>
<protein>
    <recommendedName>
        <fullName evidence="5 11">Nicotinate-nucleotide--dimethylbenzimidazole phosphoribosyltransferase</fullName>
        <shortName evidence="11">NN:DBI PRT</shortName>
        <ecNumber evidence="4 11">2.4.2.21</ecNumber>
    </recommendedName>
    <alternativeName>
        <fullName evidence="9 11">N(1)-alpha-phosphoribosyltransferase</fullName>
    </alternativeName>
</protein>
<evidence type="ECO:0000256" key="7">
    <source>
        <dbReference type="ARBA" id="ARBA00022676"/>
    </source>
</evidence>
<dbReference type="InterPro" id="IPR023195">
    <property type="entry name" value="Nict_dMeBzImd_PRibTrfase_N"/>
</dbReference>
<dbReference type="HAMAP" id="MF_00230">
    <property type="entry name" value="CobT"/>
    <property type="match status" value="1"/>
</dbReference>
<dbReference type="UniPathway" id="UPA00061">
    <property type="reaction ID" value="UER00516"/>
</dbReference>
<evidence type="ECO:0000256" key="2">
    <source>
        <dbReference type="ARBA" id="ARBA00005049"/>
    </source>
</evidence>
<accession>A0A072NMR6</accession>
<dbReference type="CDD" id="cd02439">
    <property type="entry name" value="DMB-PRT_CobT"/>
    <property type="match status" value="1"/>
</dbReference>
<dbReference type="GO" id="GO:0009236">
    <property type="term" value="P:cobalamin biosynthetic process"/>
    <property type="evidence" value="ECO:0007669"/>
    <property type="project" value="UniProtKB-UniRule"/>
</dbReference>
<dbReference type="FunFam" id="3.40.50.10210:FF:000001">
    <property type="entry name" value="Nicotinate-nucleotide--dimethylbenzimidazole phosphoribosyltransferase"/>
    <property type="match status" value="1"/>
</dbReference>
<dbReference type="EC" id="2.4.2.21" evidence="4 11"/>
<sequence>MTIETKYSNIPNIDAEMGKTVFNYIQTLTKPVGSLGRLEELAVRLGEITGTPFPTVTPPGILVFAADHGVAVEGVSAYPKEVTAQMVLNFLGGGAGINVFGRQIGAIQRVIDIGVASDIEDTGVIQKKVRYGTGNFLVEEAMTRNEAERALEIGFSQCEEVIQEGAKCIILGELGIGNTTTSSAMLAALTGASSIGDLIGRGTGISDEKLLLKQQVIEKALAERKPNSSDPIDVLSKVGGLEIAGMAGAVLASAHNRVPILVDGFISTVSALVAKAINPAAGDYMIVGHRSAEPGHLLALQLLEKQPLIDLGMRLGEGTGAAVAFPILQSATLMIKEMATFESAGVSSKE</sequence>
<evidence type="ECO:0000256" key="4">
    <source>
        <dbReference type="ARBA" id="ARBA00011991"/>
    </source>
</evidence>
<evidence type="ECO:0000256" key="9">
    <source>
        <dbReference type="ARBA" id="ARBA00030686"/>
    </source>
</evidence>
<keyword evidence="7 11" id="KW-0328">Glycosyltransferase</keyword>
<keyword evidence="8 11" id="KW-0808">Transferase</keyword>
<dbReference type="RefSeq" id="WP_035194991.1">
    <property type="nucleotide sequence ID" value="NZ_JJRY01000005.1"/>
</dbReference>
<dbReference type="Pfam" id="PF02277">
    <property type="entry name" value="DBI_PRT"/>
    <property type="match status" value="1"/>
</dbReference>
<evidence type="ECO:0000313" key="13">
    <source>
        <dbReference type="Proteomes" id="UP000027936"/>
    </source>
</evidence>
<comment type="pathway">
    <text evidence="2 11">Nucleoside biosynthesis; alpha-ribazole biosynthesis; alpha-ribazole from 5,6-dimethylbenzimidazole: step 1/2.</text>
</comment>
<dbReference type="Proteomes" id="UP000027936">
    <property type="component" value="Unassembled WGS sequence"/>
</dbReference>
<dbReference type="NCBIfam" id="NF000996">
    <property type="entry name" value="PRK00105.1"/>
    <property type="match status" value="1"/>
</dbReference>
<comment type="function">
    <text evidence="1 11">Catalyzes the synthesis of alpha-ribazole-5'-phosphate from nicotinate mononucleotide (NAMN) and 5,6-dimethylbenzimidazole (DMB).</text>
</comment>
<evidence type="ECO:0000256" key="1">
    <source>
        <dbReference type="ARBA" id="ARBA00002197"/>
    </source>
</evidence>
<evidence type="ECO:0000256" key="8">
    <source>
        <dbReference type="ARBA" id="ARBA00022679"/>
    </source>
</evidence>
<dbReference type="NCBIfam" id="TIGR03160">
    <property type="entry name" value="cobT_DBIPRT"/>
    <property type="match status" value="1"/>
</dbReference>
<evidence type="ECO:0000313" key="12">
    <source>
        <dbReference type="EMBL" id="KEF38969.1"/>
    </source>
</evidence>
<name>A0A072NMR6_SCHAZ</name>
<gene>
    <name evidence="11" type="primary">cobT</name>
    <name evidence="12" type="ORF">M670_01786</name>
</gene>
<dbReference type="InterPro" id="IPR017846">
    <property type="entry name" value="Nict_dMeBzImd_PRibTrfase_bact"/>
</dbReference>
<reference evidence="12 13" key="1">
    <citation type="submission" date="2014-04" db="EMBL/GenBank/DDBJ databases">
        <title>Draft genome sequence of Bacillus azotoformans MEV2011, a (co-) denitrifying strain unable to grow in the presence of oxygen.</title>
        <authorList>
            <person name="Nielsen M."/>
            <person name="Schreiber L."/>
            <person name="Finster K."/>
            <person name="Schramm A."/>
        </authorList>
    </citation>
    <scope>NUCLEOTIDE SEQUENCE [LARGE SCALE GENOMIC DNA]</scope>
    <source>
        <strain evidence="12 13">MEV2011</strain>
    </source>
</reference>
<dbReference type="PATRIC" id="fig|1348973.3.peg.1746"/>
<evidence type="ECO:0000256" key="10">
    <source>
        <dbReference type="ARBA" id="ARBA00047340"/>
    </source>
</evidence>
<evidence type="ECO:0000256" key="6">
    <source>
        <dbReference type="ARBA" id="ARBA00022573"/>
    </source>
</evidence>
<dbReference type="InterPro" id="IPR036087">
    <property type="entry name" value="Nict_dMeBzImd_PRibTrfase_sf"/>
</dbReference>
<evidence type="ECO:0000256" key="5">
    <source>
        <dbReference type="ARBA" id="ARBA00015486"/>
    </source>
</evidence>
<dbReference type="SUPFAM" id="SSF52733">
    <property type="entry name" value="Nicotinate mononucleotide:5,6-dimethylbenzimidazole phosphoribosyltransferase (CobT)"/>
    <property type="match status" value="1"/>
</dbReference>
<dbReference type="PANTHER" id="PTHR43463">
    <property type="entry name" value="NICOTINATE-NUCLEOTIDE--DIMETHYLBENZIMIDAZOLE PHOSPHORIBOSYLTRANSFERASE"/>
    <property type="match status" value="1"/>
</dbReference>
<dbReference type="AlphaFoldDB" id="A0A072NMR6"/>
<comment type="catalytic activity">
    <reaction evidence="10 11">
        <text>5,6-dimethylbenzimidazole + nicotinate beta-D-ribonucleotide = alpha-ribazole 5'-phosphate + nicotinate + H(+)</text>
        <dbReference type="Rhea" id="RHEA:11196"/>
        <dbReference type="ChEBI" id="CHEBI:15378"/>
        <dbReference type="ChEBI" id="CHEBI:15890"/>
        <dbReference type="ChEBI" id="CHEBI:32544"/>
        <dbReference type="ChEBI" id="CHEBI:57502"/>
        <dbReference type="ChEBI" id="CHEBI:57918"/>
        <dbReference type="EC" id="2.4.2.21"/>
    </reaction>
</comment>
<keyword evidence="6 11" id="KW-0169">Cobalamin biosynthesis</keyword>
<evidence type="ECO:0000256" key="11">
    <source>
        <dbReference type="HAMAP-Rule" id="MF_00230"/>
    </source>
</evidence>
<evidence type="ECO:0000256" key="3">
    <source>
        <dbReference type="ARBA" id="ARBA00007110"/>
    </source>
</evidence>
<dbReference type="EMBL" id="JJRY01000005">
    <property type="protein sequence ID" value="KEF38969.1"/>
    <property type="molecule type" value="Genomic_DNA"/>
</dbReference>